<dbReference type="Proteomes" id="UP000733379">
    <property type="component" value="Unassembled WGS sequence"/>
</dbReference>
<evidence type="ECO:0000256" key="1">
    <source>
        <dbReference type="ARBA" id="ARBA00001947"/>
    </source>
</evidence>
<sequence length="322" mass="34424">MAVDLVALPKAELHIHLESAISRDLANDFAARYQLPEPPRGPFPDQATFVRDYERVRDLIGSLTDLHAVAKDLAERQCAIGVRWTEVYFIPATYGDRLGSADALVETVVDGLRSGGGPDAAGIVLGINRGLSRTAAWQSLKLAKRWHGRGVVALGLAGDEAGHPAAGFEDLFAAAAEAGIPAVPHAGEGRERSWVDEGIDHLCPRRISHGLAAADDALTLARIKAMGICLDLAPSSNVLLGLVPSLPEHPLPQLFRAGIPVSLSTDIPYFLGYDLVEELRRCALAWDLSDDEIVRLSAAAWDYALCPAQVRSAALADMPQAP</sequence>
<dbReference type="Gene3D" id="3.20.20.140">
    <property type="entry name" value="Metal-dependent hydrolases"/>
    <property type="match status" value="1"/>
</dbReference>
<keyword evidence="8" id="KW-1185">Reference proteome</keyword>
<dbReference type="SUPFAM" id="SSF51556">
    <property type="entry name" value="Metallo-dependent hydrolases"/>
    <property type="match status" value="1"/>
</dbReference>
<keyword evidence="4" id="KW-0378">Hydrolase</keyword>
<comment type="similarity">
    <text evidence="2">Belongs to the metallo-dependent hydrolases superfamily. Adenosine and AMP deaminases family.</text>
</comment>
<dbReference type="RefSeq" id="WP_215917990.1">
    <property type="nucleotide sequence ID" value="NZ_JAHKNI010000005.1"/>
</dbReference>
<evidence type="ECO:0000313" key="8">
    <source>
        <dbReference type="Proteomes" id="UP000733379"/>
    </source>
</evidence>
<dbReference type="PANTHER" id="PTHR43114:SF6">
    <property type="entry name" value="ADENINE DEAMINASE"/>
    <property type="match status" value="1"/>
</dbReference>
<dbReference type="Pfam" id="PF00962">
    <property type="entry name" value="A_deaminase"/>
    <property type="match status" value="1"/>
</dbReference>
<feature type="domain" description="Adenosine deaminase" evidence="6">
    <location>
        <begin position="9"/>
        <end position="313"/>
    </location>
</feature>
<comment type="caution">
    <text evidence="7">The sequence shown here is derived from an EMBL/GenBank/DDBJ whole genome shotgun (WGS) entry which is preliminary data.</text>
</comment>
<dbReference type="InterPro" id="IPR032466">
    <property type="entry name" value="Metal_Hydrolase"/>
</dbReference>
<evidence type="ECO:0000259" key="6">
    <source>
        <dbReference type="Pfam" id="PF00962"/>
    </source>
</evidence>
<gene>
    <name evidence="7" type="ORF">KO481_16210</name>
</gene>
<accession>A0ABS6AYE3</accession>
<reference evidence="7 8" key="1">
    <citation type="submission" date="2021-06" db="EMBL/GenBank/DDBJ databases">
        <title>Actinomycetes sequencing.</title>
        <authorList>
            <person name="Shan Q."/>
        </authorList>
    </citation>
    <scope>NUCLEOTIDE SEQUENCE [LARGE SCALE GENOMIC DNA]</scope>
    <source>
        <strain evidence="7 8">NEAU-G5</strain>
    </source>
</reference>
<evidence type="ECO:0000256" key="5">
    <source>
        <dbReference type="ARBA" id="ARBA00022833"/>
    </source>
</evidence>
<keyword evidence="3" id="KW-0479">Metal-binding</keyword>
<proteinExistence type="inferred from homology"/>
<keyword evidence="5" id="KW-0862">Zinc</keyword>
<evidence type="ECO:0000313" key="7">
    <source>
        <dbReference type="EMBL" id="MBU3063064.1"/>
    </source>
</evidence>
<dbReference type="EMBL" id="JAHKNI010000005">
    <property type="protein sequence ID" value="MBU3063064.1"/>
    <property type="molecule type" value="Genomic_DNA"/>
</dbReference>
<evidence type="ECO:0000256" key="3">
    <source>
        <dbReference type="ARBA" id="ARBA00022723"/>
    </source>
</evidence>
<dbReference type="PANTHER" id="PTHR43114">
    <property type="entry name" value="ADENINE DEAMINASE"/>
    <property type="match status" value="1"/>
</dbReference>
<name>A0ABS6AYE3_9NOCA</name>
<comment type="cofactor">
    <cofactor evidence="1">
        <name>Zn(2+)</name>
        <dbReference type="ChEBI" id="CHEBI:29105"/>
    </cofactor>
</comment>
<evidence type="ECO:0000256" key="4">
    <source>
        <dbReference type="ARBA" id="ARBA00022801"/>
    </source>
</evidence>
<dbReference type="InterPro" id="IPR001365">
    <property type="entry name" value="A_deaminase_dom"/>
</dbReference>
<dbReference type="InterPro" id="IPR006330">
    <property type="entry name" value="Ado/ade_deaminase"/>
</dbReference>
<protein>
    <recommendedName>
        <fullName evidence="6">Adenosine deaminase domain-containing protein</fullName>
    </recommendedName>
</protein>
<evidence type="ECO:0000256" key="2">
    <source>
        <dbReference type="ARBA" id="ARBA00006676"/>
    </source>
</evidence>
<organism evidence="7 8">
    <name type="scientific">Nocardia albiluteola</name>
    <dbReference type="NCBI Taxonomy" id="2842303"/>
    <lineage>
        <taxon>Bacteria</taxon>
        <taxon>Bacillati</taxon>
        <taxon>Actinomycetota</taxon>
        <taxon>Actinomycetes</taxon>
        <taxon>Mycobacteriales</taxon>
        <taxon>Nocardiaceae</taxon>
        <taxon>Nocardia</taxon>
    </lineage>
</organism>